<evidence type="ECO:0000313" key="2">
    <source>
        <dbReference type="EMBL" id="MCI39263.1"/>
    </source>
</evidence>
<name>A0A392RRM0_9FABA</name>
<keyword evidence="3" id="KW-1185">Reference proteome</keyword>
<organism evidence="2 3">
    <name type="scientific">Trifolium medium</name>
    <dbReference type="NCBI Taxonomy" id="97028"/>
    <lineage>
        <taxon>Eukaryota</taxon>
        <taxon>Viridiplantae</taxon>
        <taxon>Streptophyta</taxon>
        <taxon>Embryophyta</taxon>
        <taxon>Tracheophyta</taxon>
        <taxon>Spermatophyta</taxon>
        <taxon>Magnoliopsida</taxon>
        <taxon>eudicotyledons</taxon>
        <taxon>Gunneridae</taxon>
        <taxon>Pentapetalae</taxon>
        <taxon>rosids</taxon>
        <taxon>fabids</taxon>
        <taxon>Fabales</taxon>
        <taxon>Fabaceae</taxon>
        <taxon>Papilionoideae</taxon>
        <taxon>50 kb inversion clade</taxon>
        <taxon>NPAAA clade</taxon>
        <taxon>Hologalegina</taxon>
        <taxon>IRL clade</taxon>
        <taxon>Trifolieae</taxon>
        <taxon>Trifolium</taxon>
    </lineage>
</organism>
<accession>A0A392RRM0</accession>
<proteinExistence type="predicted"/>
<dbReference type="AlphaFoldDB" id="A0A392RRM0"/>
<protein>
    <submittedName>
        <fullName evidence="2">Uncharacterized protein</fullName>
    </submittedName>
</protein>
<comment type="caution">
    <text evidence="2">The sequence shown here is derived from an EMBL/GenBank/DDBJ whole genome shotgun (WGS) entry which is preliminary data.</text>
</comment>
<feature type="region of interest" description="Disordered" evidence="1">
    <location>
        <begin position="42"/>
        <end position="61"/>
    </location>
</feature>
<evidence type="ECO:0000256" key="1">
    <source>
        <dbReference type="SAM" id="MobiDB-lite"/>
    </source>
</evidence>
<dbReference type="Proteomes" id="UP000265520">
    <property type="component" value="Unassembled WGS sequence"/>
</dbReference>
<evidence type="ECO:0000313" key="3">
    <source>
        <dbReference type="Proteomes" id="UP000265520"/>
    </source>
</evidence>
<dbReference type="EMBL" id="LXQA010265451">
    <property type="protein sequence ID" value="MCI39263.1"/>
    <property type="molecule type" value="Genomic_DNA"/>
</dbReference>
<sequence>ARNEKLEARALKLDGELTDLRGKQKNFAAQAKELREMHEALGKARKDLEDQEGRHAEEKKSLEEELSKLQYVMTPAEGEPDSVRGLTTRAALVERIQQLGEGVFKAAQHSWENALAQ</sequence>
<feature type="non-terminal residue" evidence="2">
    <location>
        <position position="1"/>
    </location>
</feature>
<reference evidence="2 3" key="1">
    <citation type="journal article" date="2018" name="Front. Plant Sci.">
        <title>Red Clover (Trifolium pratense) and Zigzag Clover (T. medium) - A Picture of Genomic Similarities and Differences.</title>
        <authorList>
            <person name="Dluhosova J."/>
            <person name="Istvanek J."/>
            <person name="Nedelnik J."/>
            <person name="Repkova J."/>
        </authorList>
    </citation>
    <scope>NUCLEOTIDE SEQUENCE [LARGE SCALE GENOMIC DNA]</scope>
    <source>
        <strain evidence="3">cv. 10/8</strain>
        <tissue evidence="2">Leaf</tissue>
    </source>
</reference>
<feature type="non-terminal residue" evidence="2">
    <location>
        <position position="117"/>
    </location>
</feature>